<dbReference type="eggNOG" id="COG1846">
    <property type="taxonomic scope" value="Bacteria"/>
</dbReference>
<name>E1JZL7_SOLFR</name>
<dbReference type="GO" id="GO:0003677">
    <property type="term" value="F:DNA binding"/>
    <property type="evidence" value="ECO:0007669"/>
    <property type="project" value="UniProtKB-KW"/>
</dbReference>
<protein>
    <submittedName>
        <fullName evidence="5">Transcriptional regulator, MarR family</fullName>
    </submittedName>
</protein>
<evidence type="ECO:0000256" key="3">
    <source>
        <dbReference type="ARBA" id="ARBA00023163"/>
    </source>
</evidence>
<feature type="domain" description="HTH marR-type" evidence="4">
    <location>
        <begin position="1"/>
        <end position="138"/>
    </location>
</feature>
<evidence type="ECO:0000313" key="6">
    <source>
        <dbReference type="Proteomes" id="UP000006250"/>
    </source>
</evidence>
<dbReference type="SUPFAM" id="SSF46785">
    <property type="entry name" value="Winged helix' DNA-binding domain"/>
    <property type="match status" value="1"/>
</dbReference>
<dbReference type="RefSeq" id="WP_005995327.1">
    <property type="nucleotide sequence ID" value="NZ_AECZ01000024.1"/>
</dbReference>
<evidence type="ECO:0000256" key="1">
    <source>
        <dbReference type="ARBA" id="ARBA00023015"/>
    </source>
</evidence>
<gene>
    <name evidence="5" type="ORF">DesfrDRAFT_3067</name>
</gene>
<dbReference type="InterPro" id="IPR036388">
    <property type="entry name" value="WH-like_DNA-bd_sf"/>
</dbReference>
<dbReference type="InterPro" id="IPR036390">
    <property type="entry name" value="WH_DNA-bd_sf"/>
</dbReference>
<proteinExistence type="predicted"/>
<organism evidence="5 6">
    <name type="scientific">Solidesulfovibrio fructosivorans JJ]</name>
    <dbReference type="NCBI Taxonomy" id="596151"/>
    <lineage>
        <taxon>Bacteria</taxon>
        <taxon>Pseudomonadati</taxon>
        <taxon>Thermodesulfobacteriota</taxon>
        <taxon>Desulfovibrionia</taxon>
        <taxon>Desulfovibrionales</taxon>
        <taxon>Desulfovibrionaceae</taxon>
        <taxon>Solidesulfovibrio</taxon>
    </lineage>
</organism>
<dbReference type="EMBL" id="AECZ01000024">
    <property type="protein sequence ID" value="EFL50152.1"/>
    <property type="molecule type" value="Genomic_DNA"/>
</dbReference>
<dbReference type="AlphaFoldDB" id="E1JZL7"/>
<evidence type="ECO:0000313" key="5">
    <source>
        <dbReference type="EMBL" id="EFL50152.1"/>
    </source>
</evidence>
<comment type="caution">
    <text evidence="5">The sequence shown here is derived from an EMBL/GenBank/DDBJ whole genome shotgun (WGS) entry which is preliminary data.</text>
</comment>
<evidence type="ECO:0000259" key="4">
    <source>
        <dbReference type="PROSITE" id="PS50995"/>
    </source>
</evidence>
<dbReference type="PANTHER" id="PTHR42756">
    <property type="entry name" value="TRANSCRIPTIONAL REGULATOR, MARR"/>
    <property type="match status" value="1"/>
</dbReference>
<reference evidence="5 6" key="1">
    <citation type="submission" date="2010-08" db="EMBL/GenBank/DDBJ databases">
        <title>The draft genome of Desulfovibrio fructosovorans JJ.</title>
        <authorList>
            <consortium name="US DOE Joint Genome Institute (JGI-PGF)"/>
            <person name="Lucas S."/>
            <person name="Copeland A."/>
            <person name="Lapidus A."/>
            <person name="Cheng J.-F."/>
            <person name="Bruce D."/>
            <person name="Goodwin L."/>
            <person name="Pitluck S."/>
            <person name="Land M.L."/>
            <person name="Hauser L."/>
            <person name="Chang Y.-J."/>
            <person name="Jeffries C."/>
            <person name="Wall J.D."/>
            <person name="Stahl D.A."/>
            <person name="Arkin A.P."/>
            <person name="Dehal P."/>
            <person name="Stolyar S.M."/>
            <person name="Hazen T.C."/>
            <person name="Woyke T.J."/>
        </authorList>
    </citation>
    <scope>NUCLEOTIDE SEQUENCE [LARGE SCALE GENOMIC DNA]</scope>
    <source>
        <strain evidence="5 6">JJ</strain>
    </source>
</reference>
<keyword evidence="3" id="KW-0804">Transcription</keyword>
<dbReference type="PANTHER" id="PTHR42756:SF1">
    <property type="entry name" value="TRANSCRIPTIONAL REPRESSOR OF EMRAB OPERON"/>
    <property type="match status" value="1"/>
</dbReference>
<dbReference type="GO" id="GO:0003700">
    <property type="term" value="F:DNA-binding transcription factor activity"/>
    <property type="evidence" value="ECO:0007669"/>
    <property type="project" value="InterPro"/>
</dbReference>
<dbReference type="InterPro" id="IPR000835">
    <property type="entry name" value="HTH_MarR-typ"/>
</dbReference>
<dbReference type="Pfam" id="PF01047">
    <property type="entry name" value="MarR"/>
    <property type="match status" value="1"/>
</dbReference>
<dbReference type="OrthoDB" id="3176111at2"/>
<dbReference type="SMART" id="SM00347">
    <property type="entry name" value="HTH_MARR"/>
    <property type="match status" value="1"/>
</dbReference>
<dbReference type="PROSITE" id="PS50995">
    <property type="entry name" value="HTH_MARR_2"/>
    <property type="match status" value="1"/>
</dbReference>
<keyword evidence="6" id="KW-1185">Reference proteome</keyword>
<keyword evidence="1" id="KW-0805">Transcription regulation</keyword>
<dbReference type="STRING" id="596151.DesfrDRAFT_3067"/>
<accession>E1JZL7</accession>
<keyword evidence="2" id="KW-0238">DNA-binding</keyword>
<sequence>MRTDHVIALIADIRERAHEWIVAELTRRGHPGIVPSHGAILVRLYDQGPMAMNALATAIGRRKNTVTVLVRKLDEAGYVRRQGSPDDSRVTLVALTEKGEAFRGDFEAVSTALLARVWGGMDDAKRQALVAGLETVRDNLG</sequence>
<dbReference type="Proteomes" id="UP000006250">
    <property type="component" value="Unassembled WGS sequence"/>
</dbReference>
<dbReference type="Gene3D" id="1.10.10.10">
    <property type="entry name" value="Winged helix-like DNA-binding domain superfamily/Winged helix DNA-binding domain"/>
    <property type="match status" value="1"/>
</dbReference>
<evidence type="ECO:0000256" key="2">
    <source>
        <dbReference type="ARBA" id="ARBA00023125"/>
    </source>
</evidence>